<protein>
    <submittedName>
        <fullName evidence="2">BON domain-containing protein</fullName>
    </submittedName>
</protein>
<feature type="domain" description="BON" evidence="1">
    <location>
        <begin position="15"/>
        <end position="83"/>
    </location>
</feature>
<name>A0A5B8A170_9BACT</name>
<feature type="domain" description="BON" evidence="1">
    <location>
        <begin position="87"/>
        <end position="155"/>
    </location>
</feature>
<dbReference type="PANTHER" id="PTHR34606">
    <property type="entry name" value="BON DOMAIN-CONTAINING PROTEIN"/>
    <property type="match status" value="1"/>
</dbReference>
<dbReference type="Proteomes" id="UP000305398">
    <property type="component" value="Chromosome"/>
</dbReference>
<dbReference type="RefSeq" id="WP_139516212.1">
    <property type="nucleotide sequence ID" value="NZ_CP040896.1"/>
</dbReference>
<dbReference type="Pfam" id="PF04972">
    <property type="entry name" value="BON"/>
    <property type="match status" value="6"/>
</dbReference>
<sequence>MNPSSATLAPEERLADADITAAIELLFRMKKGVSAHFIHVATDRGLVKLTGSTTSLLSRERAEEIAKAVRGVRGVINELLVRTPVVPDADLLSNVEKALAQDPATADYNVRCFVHDGTVLTEGTVQSWAEQQLVLQVLKSVHGVRQIKNHLHIRGGELTNSDDEITAQIRALLEWDIRVKSTLVTVRTDHGVVHLAGTVGTAVERDHVIALAYLAGASRVEARDLFVAYWALDKELRNQKFAPKADEDIAQAIRDMFGYDPRVRAFEPGTHVSVHDGVATLSGVVSSLAAKRAAGEDAANVVGVFDVRNLLQVRAYYPSPDAAIQRNIKAALARDAFVGHYGFTVNVSNGKAQLYGTVHSHSDQERAEDVAAGVNGVIEVDNHLQVFAAEHFTPAVAAIGEGDVPIHLENIEPDHVLEKRLRNHYYWSARLHDQDINLLIRDGRVTLTGTVDSLLDRKTAATEAYACGARDVNNHLHLRGAA</sequence>
<gene>
    <name evidence="2" type="ORF">FHG12_13405</name>
</gene>
<dbReference type="EMBL" id="CP040896">
    <property type="protein sequence ID" value="QDA61038.1"/>
    <property type="molecule type" value="Genomic_DNA"/>
</dbReference>
<feature type="domain" description="BON" evidence="1">
    <location>
        <begin position="245"/>
        <end position="315"/>
    </location>
</feature>
<dbReference type="Gene3D" id="3.30.1340.30">
    <property type="match status" value="5"/>
</dbReference>
<dbReference type="KEGG" id="hyj:FHG12_13405"/>
<organism evidence="2 3">
    <name type="scientific">Hymenobacter jejuensis</name>
    <dbReference type="NCBI Taxonomy" id="2502781"/>
    <lineage>
        <taxon>Bacteria</taxon>
        <taxon>Pseudomonadati</taxon>
        <taxon>Bacteroidota</taxon>
        <taxon>Cytophagia</taxon>
        <taxon>Cytophagales</taxon>
        <taxon>Hymenobacteraceae</taxon>
        <taxon>Hymenobacter</taxon>
    </lineage>
</organism>
<evidence type="ECO:0000259" key="1">
    <source>
        <dbReference type="PROSITE" id="PS50914"/>
    </source>
</evidence>
<dbReference type="SMART" id="SM00749">
    <property type="entry name" value="BON"/>
    <property type="match status" value="5"/>
</dbReference>
<evidence type="ECO:0000313" key="3">
    <source>
        <dbReference type="Proteomes" id="UP000305398"/>
    </source>
</evidence>
<proteinExistence type="predicted"/>
<dbReference type="InterPro" id="IPR007055">
    <property type="entry name" value="BON_dom"/>
</dbReference>
<dbReference type="AlphaFoldDB" id="A0A5B8A170"/>
<dbReference type="PANTHER" id="PTHR34606:SF15">
    <property type="entry name" value="BON DOMAIN-CONTAINING PROTEIN"/>
    <property type="match status" value="1"/>
</dbReference>
<dbReference type="PROSITE" id="PS50914">
    <property type="entry name" value="BON"/>
    <property type="match status" value="4"/>
</dbReference>
<dbReference type="OrthoDB" id="863206at2"/>
<reference evidence="2 3" key="1">
    <citation type="submission" date="2019-06" db="EMBL/GenBank/DDBJ databases">
        <authorList>
            <person name="Srinivasan S."/>
        </authorList>
    </citation>
    <scope>NUCLEOTIDE SEQUENCE [LARGE SCALE GENOMIC DNA]</scope>
    <source>
        <strain evidence="2 3">17J68-5</strain>
    </source>
</reference>
<accession>A0A5B8A170</accession>
<dbReference type="InterPro" id="IPR014004">
    <property type="entry name" value="Transpt-assoc_nodulatn_dom_bac"/>
</dbReference>
<evidence type="ECO:0000313" key="2">
    <source>
        <dbReference type="EMBL" id="QDA61038.1"/>
    </source>
</evidence>
<keyword evidence="3" id="KW-1185">Reference proteome</keyword>
<feature type="domain" description="BON" evidence="1">
    <location>
        <begin position="320"/>
        <end position="388"/>
    </location>
</feature>
<dbReference type="InterPro" id="IPR051686">
    <property type="entry name" value="Lipoprotein_DolP"/>
</dbReference>